<gene>
    <name evidence="3" type="ORF">Pfra01_001632900</name>
</gene>
<feature type="domain" description="PiggyBac transposable element-derived protein" evidence="2">
    <location>
        <begin position="721"/>
        <end position="825"/>
    </location>
</feature>
<feature type="region of interest" description="Disordered" evidence="1">
    <location>
        <begin position="87"/>
        <end position="125"/>
    </location>
</feature>
<evidence type="ECO:0000313" key="4">
    <source>
        <dbReference type="Proteomes" id="UP001165121"/>
    </source>
</evidence>
<name>A0A9W6XRX2_9STRA</name>
<proteinExistence type="predicted"/>
<dbReference type="AlphaFoldDB" id="A0A9W6XRX2"/>
<sequence length="1036" mass="115566">MLSQRHCNTCVDLLYTHVVLDVGEDHLVAQNMLLPEQCSVQSDQPTRILRGVAGDLSKVWFALGEKQPYKHQYIWPTAFCKRNQRSNTSFEDYPQSKDRPGSPLAGAEHTSNEDDRPPKHRRTSPAWNNLLRAGWFSKKPPGRGLSDLYRYIQPGCDANGEAGVDYFLGEAALLEYYNRPYETKETLARFEARANVQTNGQSDDNGHDSHDGIGGCAAAGSDIAGDGIDRECRDGHLEDVRGGATEVTQDQSHSGLDCEKPTSVGQVGMVAPSIPGDCLEIASPNRGTLNSIVCAVCHTECTTDRSWTDCGKYIHHFCSHDVCLSLNLRDADGATIKDFGDSSYCRTQCYMRATTSTAGCVDLVVETSARHTYKAPSNSSGLISADVAPRSENPRRLHSSLSTLQEQPTVAAQNQPAARHNAGGKPSIPNRSGRGNTSKPAKQPQKKRKEKRKEALPKAKPTKKTLPQTLKAELLRRLHEAAAKFVNASVAFCPVDEEKTPNSQNRDVGSTYLTGVVTRFEDGKEKVLTESRYLRHYTRSIGQAQLSKQKIMFIYYQSRSFRKELQIPQSPGEAEQIPSMTFSQTESLGQPIGLFTHPDGTSATRLREESHRYFGHSATSSFFAFVPLSFWNQVVVFSNEYADNSGSPSPKAISLDELMTFLGILWYMTLFDKGEMRNYWTDGEEATIFPGARSTSLGSIMTWRSWHFPHFTMTLKGDNKPRGFMKQGVCLDKHIVAASWVDGSIVNIVSNADASGPTTVYRRIRNAREPFAAPICIAEYNIAMQGVDRHDQLRGRFSLCGDHSFQKWHKKLAMALLDIARCNAFICDELARGNSLDRSSAEDPQSSSNETLPGRDRHRAFVVGLVRELFSGEWKKCIETENGMLYASGPSPAATRTTPETTSNNETTLPIPSLVMCVANESWLALKGKSRTMRECTICKFECRTPTQKTDFCRTHHVALCKPTYSVDHSKSHLCLEASWTCWQKFHYYYMPKLLYSVDGNLRRSSPTYKAQAPFLKERRDAKKAYIHSYPPLMSC</sequence>
<dbReference type="PANTHER" id="PTHR46599">
    <property type="entry name" value="PIGGYBAC TRANSPOSABLE ELEMENT-DERIVED PROTEIN 4"/>
    <property type="match status" value="1"/>
</dbReference>
<feature type="compositionally biased region" description="Polar residues" evidence="1">
    <location>
        <begin position="399"/>
        <end position="416"/>
    </location>
</feature>
<dbReference type="InterPro" id="IPR029526">
    <property type="entry name" value="PGBD"/>
</dbReference>
<dbReference type="Proteomes" id="UP001165121">
    <property type="component" value="Unassembled WGS sequence"/>
</dbReference>
<evidence type="ECO:0000313" key="3">
    <source>
        <dbReference type="EMBL" id="GMF45511.1"/>
    </source>
</evidence>
<dbReference type="PANTHER" id="PTHR46599:SF3">
    <property type="entry name" value="PIGGYBAC TRANSPOSABLE ELEMENT-DERIVED PROTEIN 4"/>
    <property type="match status" value="1"/>
</dbReference>
<feature type="compositionally biased region" description="Polar residues" evidence="1">
    <location>
        <begin position="429"/>
        <end position="438"/>
    </location>
</feature>
<organism evidence="3 4">
    <name type="scientific">Phytophthora fragariaefolia</name>
    <dbReference type="NCBI Taxonomy" id="1490495"/>
    <lineage>
        <taxon>Eukaryota</taxon>
        <taxon>Sar</taxon>
        <taxon>Stramenopiles</taxon>
        <taxon>Oomycota</taxon>
        <taxon>Peronosporomycetes</taxon>
        <taxon>Peronosporales</taxon>
        <taxon>Peronosporaceae</taxon>
        <taxon>Phytophthora</taxon>
    </lineage>
</organism>
<dbReference type="Pfam" id="PF13843">
    <property type="entry name" value="DDE_Tnp_1_7"/>
    <property type="match status" value="1"/>
</dbReference>
<feature type="region of interest" description="Disordered" evidence="1">
    <location>
        <begin position="374"/>
        <end position="467"/>
    </location>
</feature>
<dbReference type="EMBL" id="BSXT01001827">
    <property type="protein sequence ID" value="GMF45511.1"/>
    <property type="molecule type" value="Genomic_DNA"/>
</dbReference>
<evidence type="ECO:0000259" key="2">
    <source>
        <dbReference type="Pfam" id="PF13843"/>
    </source>
</evidence>
<evidence type="ECO:0000256" key="1">
    <source>
        <dbReference type="SAM" id="MobiDB-lite"/>
    </source>
</evidence>
<comment type="caution">
    <text evidence="3">The sequence shown here is derived from an EMBL/GenBank/DDBJ whole genome shotgun (WGS) entry which is preliminary data.</text>
</comment>
<keyword evidence="4" id="KW-1185">Reference proteome</keyword>
<protein>
    <submittedName>
        <fullName evidence="3">Unnamed protein product</fullName>
    </submittedName>
</protein>
<accession>A0A9W6XRX2</accession>
<dbReference type="OrthoDB" id="123873at2759"/>
<reference evidence="3" key="1">
    <citation type="submission" date="2023-04" db="EMBL/GenBank/DDBJ databases">
        <title>Phytophthora fragariaefolia NBRC 109709.</title>
        <authorList>
            <person name="Ichikawa N."/>
            <person name="Sato H."/>
            <person name="Tonouchi N."/>
        </authorList>
    </citation>
    <scope>NUCLEOTIDE SEQUENCE</scope>
    <source>
        <strain evidence="3">NBRC 109709</strain>
    </source>
</reference>